<sequence length="229" mass="25087">MNCWTRRRTPGREEKEDMARTKVRPLGHCSRCTRAWWPGASDEDQWNTVHKGGRLTGYLCPQCQTPEENAEAEVKAALVDYDHPITDADGRVRLAPRGGWHSVAVGTHSVVQSDPAVHLALGIENSQLHIGVAAHTDARLHDLFSETCAVHVRTELDRVGARPGHRTLTFTATDGLPPTNVLVVEDRAACTDGDRGEMVVLVSRQMTPHLLAAFAPPVADSIRAALRDT</sequence>
<dbReference type="EMBL" id="AP018366">
    <property type="protein sequence ID" value="BBG20651.1"/>
    <property type="molecule type" value="Genomic_DNA"/>
</dbReference>
<evidence type="ECO:0000313" key="2">
    <source>
        <dbReference type="Proteomes" id="UP000595703"/>
    </source>
</evidence>
<keyword evidence="2" id="KW-1185">Reference proteome</keyword>
<proteinExistence type="predicted"/>
<geneLocation type="plasmid" evidence="1 2">
    <name>pRVR1</name>
</geneLocation>
<accession>A0A7U3V0R8</accession>
<keyword evidence="1" id="KW-0614">Plasmid</keyword>
<gene>
    <name evidence="1" type="ORF">RVR_P123</name>
</gene>
<protein>
    <submittedName>
        <fullName evidence="1">Uncharacterized protein</fullName>
    </submittedName>
</protein>
<dbReference type="KEGG" id="arev:RVR_P123"/>
<dbReference type="AlphaFoldDB" id="A0A7U3V0R8"/>
<reference evidence="1 2" key="1">
    <citation type="journal article" date="2020" name="Sci. Rep.">
        <title>beta-carboline chemical signals induce reveromycin production through a LuxR family regulator in Streptomyces sp. SN-593.</title>
        <authorList>
            <person name="Panthee S."/>
            <person name="Kito N."/>
            <person name="Hayashi T."/>
            <person name="Shimizu T."/>
            <person name="Ishikawa J."/>
            <person name="Hamamoto H."/>
            <person name="Osada H."/>
            <person name="Takahashi S."/>
        </authorList>
    </citation>
    <scope>NUCLEOTIDE SEQUENCE [LARGE SCALE GENOMIC DNA]</scope>
    <source>
        <strain evidence="1 2">SN-593</strain>
        <plasmid evidence="1 2">pRVR1</plasmid>
    </source>
</reference>
<dbReference type="Proteomes" id="UP000595703">
    <property type="component" value="Plasmid pRVR1"/>
</dbReference>
<evidence type="ECO:0000313" key="1">
    <source>
        <dbReference type="EMBL" id="BBG20651.1"/>
    </source>
</evidence>
<name>A0A7U3V0R8_9ACTN</name>
<organism evidence="1 2">
    <name type="scientific">Actinacidiphila reveromycinica</name>
    <dbReference type="NCBI Taxonomy" id="659352"/>
    <lineage>
        <taxon>Bacteria</taxon>
        <taxon>Bacillati</taxon>
        <taxon>Actinomycetota</taxon>
        <taxon>Actinomycetes</taxon>
        <taxon>Kitasatosporales</taxon>
        <taxon>Streptomycetaceae</taxon>
        <taxon>Actinacidiphila</taxon>
    </lineage>
</organism>